<keyword evidence="2" id="KW-0547">Nucleotide-binding</keyword>
<keyword evidence="5" id="KW-0067">ATP-binding</keyword>
<name>A0A386H0G8_9CLOT</name>
<evidence type="ECO:0000256" key="3">
    <source>
        <dbReference type="ARBA" id="ARBA00022801"/>
    </source>
</evidence>
<accession>A0A386H0G8</accession>
<feature type="domain" description="Restriction endonuclease type II-like" evidence="8">
    <location>
        <begin position="1246"/>
        <end position="1338"/>
    </location>
</feature>
<dbReference type="InterPro" id="IPR027417">
    <property type="entry name" value="P-loop_NTPase"/>
</dbReference>
<gene>
    <name evidence="9" type="ORF">D4Z93_00625</name>
</gene>
<dbReference type="GO" id="GO:0005524">
    <property type="term" value="F:ATP binding"/>
    <property type="evidence" value="ECO:0007669"/>
    <property type="project" value="UniProtKB-KW"/>
</dbReference>
<evidence type="ECO:0000256" key="5">
    <source>
        <dbReference type="ARBA" id="ARBA00022840"/>
    </source>
</evidence>
<feature type="domain" description="DNA2/NAM7 helicase helicase" evidence="6">
    <location>
        <begin position="273"/>
        <end position="422"/>
    </location>
</feature>
<evidence type="ECO:0000256" key="1">
    <source>
        <dbReference type="ARBA" id="ARBA00007913"/>
    </source>
</evidence>
<dbReference type="Pfam" id="PF18741">
    <property type="entry name" value="MTES_1575"/>
    <property type="match status" value="1"/>
</dbReference>
<dbReference type="PANTHER" id="PTHR43788">
    <property type="entry name" value="DNA2/NAM7 HELICASE FAMILY MEMBER"/>
    <property type="match status" value="1"/>
</dbReference>
<evidence type="ECO:0000259" key="8">
    <source>
        <dbReference type="Pfam" id="PF18741"/>
    </source>
</evidence>
<dbReference type="Proteomes" id="UP000266301">
    <property type="component" value="Chromosome"/>
</dbReference>
<keyword evidence="3" id="KW-0378">Hydrolase</keyword>
<dbReference type="OrthoDB" id="9757917at2"/>
<dbReference type="InterPro" id="IPR041679">
    <property type="entry name" value="DNA2/NAM7-like_C"/>
</dbReference>
<reference evidence="9 10" key="1">
    <citation type="journal article" date="2019" name="Int. J. Syst. Evol. Microbiol.">
        <title>Clostridium fermenticellae sp. nov., isolated from the mud in a fermentation cellar for the production of the Chinese liquor, baijiu.</title>
        <authorList>
            <person name="Xu P.X."/>
            <person name="Chai L.J."/>
            <person name="Qiu T."/>
            <person name="Zhang X.J."/>
            <person name="Lu Z.M."/>
            <person name="Xiao C."/>
            <person name="Wang S.T."/>
            <person name="Shen C.H."/>
            <person name="Shi J.S."/>
            <person name="Xu Z.H."/>
        </authorList>
    </citation>
    <scope>NUCLEOTIDE SEQUENCE [LARGE SCALE GENOMIC DNA]</scope>
    <source>
        <strain evidence="9 10">JN500901</strain>
    </source>
</reference>
<evidence type="ECO:0000259" key="6">
    <source>
        <dbReference type="Pfam" id="PF13086"/>
    </source>
</evidence>
<comment type="similarity">
    <text evidence="1">Belongs to the DNA2/NAM7 helicase family.</text>
</comment>
<protein>
    <recommendedName>
        <fullName evidence="11">DUF559 domain-containing protein</fullName>
    </recommendedName>
</protein>
<proteinExistence type="inferred from homology"/>
<dbReference type="Pfam" id="PF13087">
    <property type="entry name" value="AAA_12"/>
    <property type="match status" value="1"/>
</dbReference>
<dbReference type="RefSeq" id="WP_119969855.1">
    <property type="nucleotide sequence ID" value="NZ_CP032416.1"/>
</dbReference>
<dbReference type="KEGG" id="cfer:D4Z93_00625"/>
<dbReference type="InterPro" id="IPR047187">
    <property type="entry name" value="SF1_C_Upf1"/>
</dbReference>
<dbReference type="SUPFAM" id="SSF52540">
    <property type="entry name" value="P-loop containing nucleoside triphosphate hydrolases"/>
    <property type="match status" value="1"/>
</dbReference>
<dbReference type="InterPro" id="IPR050534">
    <property type="entry name" value="Coronavir_polyprotein_1ab"/>
</dbReference>
<dbReference type="Gene3D" id="3.40.50.300">
    <property type="entry name" value="P-loop containing nucleotide triphosphate hydrolases"/>
    <property type="match status" value="3"/>
</dbReference>
<dbReference type="InterPro" id="IPR041677">
    <property type="entry name" value="DNA2/NAM7_AAA_11"/>
</dbReference>
<keyword evidence="10" id="KW-1185">Reference proteome</keyword>
<dbReference type="GO" id="GO:0016787">
    <property type="term" value="F:hydrolase activity"/>
    <property type="evidence" value="ECO:0007669"/>
    <property type="project" value="UniProtKB-KW"/>
</dbReference>
<evidence type="ECO:0000256" key="4">
    <source>
        <dbReference type="ARBA" id="ARBA00022806"/>
    </source>
</evidence>
<keyword evidence="4" id="KW-0347">Helicase</keyword>
<evidence type="ECO:0000313" key="10">
    <source>
        <dbReference type="Proteomes" id="UP000266301"/>
    </source>
</evidence>
<feature type="domain" description="DNA2/NAM7 helicase-like C-terminal" evidence="7">
    <location>
        <begin position="1021"/>
        <end position="1203"/>
    </location>
</feature>
<dbReference type="Pfam" id="PF13086">
    <property type="entry name" value="AAA_11"/>
    <property type="match status" value="1"/>
</dbReference>
<evidence type="ECO:0000256" key="2">
    <source>
        <dbReference type="ARBA" id="ARBA00022741"/>
    </source>
</evidence>
<dbReference type="PANTHER" id="PTHR43788:SF8">
    <property type="entry name" value="DNA-BINDING PROTEIN SMUBP-2"/>
    <property type="match status" value="1"/>
</dbReference>
<sequence>MDYKGRIKDIFSYLLSIKNLNEKIIRNAYEYEKMYFEYDILSMDGCTVNRNPDVEWWLEVNKKSKQLYDQFFKTYLEMEKNGQDIEIIWGHGLIVWKINDQKIIHPVITTRQKLEFNAKDKRFRLTPSSKTSLETGIFEGLDLVNLHSVIQMESEINSTNLDPRNMSDIKDILHELVFYLNSNGKVDLGKSSIEKIRISNCPVIYDIPVIIIRKNTMRLWQREIINVINEIDNGYPIPETVKALVYDKKLDQSKKDLDDWKDVSKDLLFPLSSNYEQNQIVKRLCENYGVVVQGPPGTGKSHTIVNLICHLLAHGKRILVTSQTDRALKVLVNKIPDDIKPLCINVLGNDSNSMKELNDSVRNITDNLSIEPDKLRNDIKDLKEELGKCTEKQSALYERLKELERAENKNIQIENQNYRIMDVSKWVRNNKDKLGVIEDDIKYSKLLPISEKRFNELVLLMNDISRNDKEEYDGIKIMLDKLPDINTICDKMKKLDELNDNLKEYRRALRDWRIPDKYKIDYSSIMDILRESEDKMSKMENGDMKHIMKLHYESKISHDKFLDLVFKFNNYMATLGKLKHKLSNNRVEIPNDIDVKKIGDDSNNVYDYLNSRGKPGRIFKMMHPDLNYIFEDCKVNFKKIENIEQLSILRIFIKEQHVMKEIEILWNDFAKDYNLEVIDCSKDKMSIVKLEQKIKEFNDIVDWDMRYKNRIIALFGRISIPQNLDWHKKQTYSYLIESMECIKKIEDYNELKSYMEILKKIIISTKKMDNLYKAIDNYDIDEVKRLFRRIEYLKSIKGKVGILEEIFKDLKKECPITLSKLLKNWKIKARNFDELNEEWKWAKCNCLIKNIYKINPEFIESEIEEQKQKEKLIVNELVAKKTWYNQILKTTESEKRSLFAWMQAVKRIGKGTGKMVSQYRNIAQNEMEKCKDIIPVWIMPLNRVIENIRLSRRLFDVIIFDESSQSDIFSICGLMRAKKAIIVGDDKQISPETVGIDQTVIQGLISKYLKDIPQSEWFDLQTSLYDTALRVFPNRLILKEHFRSVPEIIGFSNQLCYSREIKPLRYPNQYEAFEQPIVTVKVNGYRDENKPINIKEAEAISNKIAECCNDSKYNGMTMGVISLLGDVQSDVIENLVKQKIGEEEMINRRLICGDAYSFQGDERDVMFLSMVISDNVKFAPLTRESDMRRFNVASSRARDQMWLFYSVDLNNLNKSCVRYNFLNYCLNYKKINKTSQKVEYIFQSKFQKDVYNMLIDEGYFITPQVQVGEYKIDLVVEDEKSRMAIICDGDAAGDGLDWRSSIERQLNLERLGWKFCRIRGTEFYYNPQKAIDKICKKLKFAQIRKSPNSKIISKDLKVV</sequence>
<dbReference type="EMBL" id="CP032416">
    <property type="protein sequence ID" value="AYD39144.1"/>
    <property type="molecule type" value="Genomic_DNA"/>
</dbReference>
<evidence type="ECO:0000313" key="9">
    <source>
        <dbReference type="EMBL" id="AYD39144.1"/>
    </source>
</evidence>
<evidence type="ECO:0008006" key="11">
    <source>
        <dbReference type="Google" id="ProtNLM"/>
    </source>
</evidence>
<organism evidence="9 10">
    <name type="scientific">Clostridium fermenticellae</name>
    <dbReference type="NCBI Taxonomy" id="2068654"/>
    <lineage>
        <taxon>Bacteria</taxon>
        <taxon>Bacillati</taxon>
        <taxon>Bacillota</taxon>
        <taxon>Clostridia</taxon>
        <taxon>Eubacteriales</taxon>
        <taxon>Clostridiaceae</taxon>
        <taxon>Clostridium</taxon>
    </lineage>
</organism>
<dbReference type="InterPro" id="IPR049468">
    <property type="entry name" value="Restrct_endonuc-II-like_dom"/>
</dbReference>
<dbReference type="GO" id="GO:0043139">
    <property type="term" value="F:5'-3' DNA helicase activity"/>
    <property type="evidence" value="ECO:0007669"/>
    <property type="project" value="TreeGrafter"/>
</dbReference>
<evidence type="ECO:0000259" key="7">
    <source>
        <dbReference type="Pfam" id="PF13087"/>
    </source>
</evidence>
<dbReference type="CDD" id="cd18808">
    <property type="entry name" value="SF1_C_Upf1"/>
    <property type="match status" value="1"/>
</dbReference>